<dbReference type="KEGG" id="kbi:30207875"/>
<dbReference type="EMBL" id="KI894020">
    <property type="protein sequence ID" value="OCF25803.1"/>
    <property type="molecule type" value="Genomic_DNA"/>
</dbReference>
<keyword evidence="3" id="KW-1185">Reference proteome</keyword>
<sequence length="354" mass="39193">MTIASSDISQWSIASSEDYQSSDDGLEPSTPPIVEHLHASHLNSYSHILTVPTHIRTAYLNLQAQSKNLTINKDNASIVFANIHSPSHPTYNVEIGILNKVERLTIQDLEAARAVAFTLNHPSSPIFNNVKTISLGAKLATAILNSSFHGCTPVNKVLGVLGCMLDPSHFCISRPSSTKGYDELWPETLFENLSGLLNSWSKLESYTSHGFWLYNGECLPPTIHNINIKLPDCPYSPGSAGRCTCHRRLRDGLDTIISMYTGEVDGVLRDKIIKVSNLPHITPGMITIDQLIRIKIRWEGGEPVRNLDGGVVDIRVGSGEVLRGLRTTSRLSTREKQKLVSAVVEFDWTQWKSR</sequence>
<reference evidence="2" key="2">
    <citation type="submission" date="2013-07" db="EMBL/GenBank/DDBJ databases">
        <authorList>
            <consortium name="The Broad Institute Genome Sequencing Platform"/>
            <person name="Cuomo C."/>
            <person name="Litvintseva A."/>
            <person name="Chen Y."/>
            <person name="Heitman J."/>
            <person name="Sun S."/>
            <person name="Springer D."/>
            <person name="Dromer F."/>
            <person name="Young S.K."/>
            <person name="Zeng Q."/>
            <person name="Gargeya S."/>
            <person name="Fitzgerald M."/>
            <person name="Abouelleil A."/>
            <person name="Alvarado L."/>
            <person name="Berlin A.M."/>
            <person name="Chapman S.B."/>
            <person name="Dewar J."/>
            <person name="Goldberg J."/>
            <person name="Griggs A."/>
            <person name="Gujja S."/>
            <person name="Hansen M."/>
            <person name="Howarth C."/>
            <person name="Imamovic A."/>
            <person name="Larimer J."/>
            <person name="McCowan C."/>
            <person name="Murphy C."/>
            <person name="Pearson M."/>
            <person name="Priest M."/>
            <person name="Roberts A."/>
            <person name="Saif S."/>
            <person name="Shea T."/>
            <person name="Sykes S."/>
            <person name="Wortman J."/>
            <person name="Nusbaum C."/>
            <person name="Birren B."/>
        </authorList>
    </citation>
    <scope>NUCLEOTIDE SEQUENCE</scope>
    <source>
        <strain evidence="2">CBS 10118</strain>
    </source>
</reference>
<evidence type="ECO:0000313" key="1">
    <source>
        <dbReference type="EMBL" id="OCF25803.1"/>
    </source>
</evidence>
<accession>A0A1B9G462</accession>
<evidence type="ECO:0000313" key="2">
    <source>
        <dbReference type="EMBL" id="WVW78151.1"/>
    </source>
</evidence>
<dbReference type="OrthoDB" id="2566449at2759"/>
<reference evidence="1" key="3">
    <citation type="submission" date="2014-01" db="EMBL/GenBank/DDBJ databases">
        <title>Evolution of pathogenesis and genome organization in the Tremellales.</title>
        <authorList>
            <person name="Cuomo C."/>
            <person name="Litvintseva A."/>
            <person name="Heitman J."/>
            <person name="Chen Y."/>
            <person name="Sun S."/>
            <person name="Springer D."/>
            <person name="Dromer F."/>
            <person name="Young S."/>
            <person name="Zeng Q."/>
            <person name="Chapman S."/>
            <person name="Gujja S."/>
            <person name="Saif S."/>
            <person name="Birren B."/>
        </authorList>
    </citation>
    <scope>NUCLEOTIDE SEQUENCE</scope>
    <source>
        <strain evidence="1">CBS 10118</strain>
    </source>
</reference>
<dbReference type="EMBL" id="CP144541">
    <property type="protein sequence ID" value="WVW78151.1"/>
    <property type="molecule type" value="Genomic_DNA"/>
</dbReference>
<name>A0A1B9G462_9TREE</name>
<dbReference type="Proteomes" id="UP000092730">
    <property type="component" value="Chromosome 1"/>
</dbReference>
<proteinExistence type="predicted"/>
<dbReference type="GeneID" id="30207875"/>
<gene>
    <name evidence="1" type="ORF">I302_03476</name>
    <name evidence="2" type="ORF">I302_100102</name>
</gene>
<organism evidence="1">
    <name type="scientific">Kwoniella bestiolae CBS 10118</name>
    <dbReference type="NCBI Taxonomy" id="1296100"/>
    <lineage>
        <taxon>Eukaryota</taxon>
        <taxon>Fungi</taxon>
        <taxon>Dikarya</taxon>
        <taxon>Basidiomycota</taxon>
        <taxon>Agaricomycotina</taxon>
        <taxon>Tremellomycetes</taxon>
        <taxon>Tremellales</taxon>
        <taxon>Cryptococcaceae</taxon>
        <taxon>Kwoniella</taxon>
    </lineage>
</organism>
<reference evidence="1" key="1">
    <citation type="submission" date="2013-07" db="EMBL/GenBank/DDBJ databases">
        <title>The Genome Sequence of Cryptococcus bestiolae CBS10118.</title>
        <authorList>
            <consortium name="The Broad Institute Genome Sequencing Platform"/>
            <person name="Cuomo C."/>
            <person name="Litvintseva A."/>
            <person name="Chen Y."/>
            <person name="Heitman J."/>
            <person name="Sun S."/>
            <person name="Springer D."/>
            <person name="Dromer F."/>
            <person name="Young S.K."/>
            <person name="Zeng Q."/>
            <person name="Gargeya S."/>
            <person name="Fitzgerald M."/>
            <person name="Abouelleil A."/>
            <person name="Alvarado L."/>
            <person name="Berlin A.M."/>
            <person name="Chapman S.B."/>
            <person name="Dewar J."/>
            <person name="Goldberg J."/>
            <person name="Griggs A."/>
            <person name="Gujja S."/>
            <person name="Hansen M."/>
            <person name="Howarth C."/>
            <person name="Imamovic A."/>
            <person name="Larimer J."/>
            <person name="McCowan C."/>
            <person name="Murphy C."/>
            <person name="Pearson M."/>
            <person name="Priest M."/>
            <person name="Roberts A."/>
            <person name="Saif S."/>
            <person name="Shea T."/>
            <person name="Sykes S."/>
            <person name="Wortman J."/>
            <person name="Nusbaum C."/>
            <person name="Birren B."/>
        </authorList>
    </citation>
    <scope>NUCLEOTIDE SEQUENCE [LARGE SCALE GENOMIC DNA]</scope>
    <source>
        <strain evidence="1">CBS 10118</strain>
    </source>
</reference>
<dbReference type="RefSeq" id="XP_019046873.1">
    <property type="nucleotide sequence ID" value="XM_019190125.1"/>
</dbReference>
<reference evidence="2" key="4">
    <citation type="submission" date="2024-02" db="EMBL/GenBank/DDBJ databases">
        <title>Comparative genomics of Cryptococcus and Kwoniella reveals pathogenesis evolution and contrasting modes of karyotype evolution via chromosome fusion or intercentromeric recombination.</title>
        <authorList>
            <person name="Coelho M.A."/>
            <person name="David-Palma M."/>
            <person name="Shea T."/>
            <person name="Bowers K."/>
            <person name="McGinley-Smith S."/>
            <person name="Mohammad A.W."/>
            <person name="Gnirke A."/>
            <person name="Yurkov A.M."/>
            <person name="Nowrousian M."/>
            <person name="Sun S."/>
            <person name="Cuomo C.A."/>
            <person name="Heitman J."/>
        </authorList>
    </citation>
    <scope>NUCLEOTIDE SEQUENCE</scope>
    <source>
        <strain evidence="2">CBS 10118</strain>
    </source>
</reference>
<dbReference type="AlphaFoldDB" id="A0A1B9G462"/>
<dbReference type="VEuPathDB" id="FungiDB:I302_03476"/>
<protein>
    <submittedName>
        <fullName evidence="1">Uncharacterized protein</fullName>
    </submittedName>
</protein>
<evidence type="ECO:0000313" key="3">
    <source>
        <dbReference type="Proteomes" id="UP000092730"/>
    </source>
</evidence>